<sequence length="209" mass="21253">MKNHSRQGRGFAVDPRLLIGLVLVIGSVAAVVAIVSTADETVQVYSASTSLTPGDRISLADLDTSNVRLAGVGSLYLLPGDVPDGGFVVTRAVDEGELIPASAVGSVSGLRLTSLVLNVNGALAASIESGSIVDVWSSREVANGQFGPPAVIVAGATVVRLVQSETIMAGGVSMAVEVLVPKARIARVLEAVSNSDAMSIVPATIPGRR</sequence>
<protein>
    <recommendedName>
        <fullName evidence="3">SAF domain-containing protein</fullName>
    </recommendedName>
</protein>
<dbReference type="AlphaFoldDB" id="A0A2C8YQQ6"/>
<evidence type="ECO:0000313" key="2">
    <source>
        <dbReference type="Proteomes" id="UP000219440"/>
    </source>
</evidence>
<accession>A0A2C8YQQ6</accession>
<keyword evidence="2" id="KW-1185">Reference proteome</keyword>
<proteinExistence type="predicted"/>
<evidence type="ECO:0008006" key="3">
    <source>
        <dbReference type="Google" id="ProtNLM"/>
    </source>
</evidence>
<dbReference type="RefSeq" id="WP_097059602.1">
    <property type="nucleotide sequence ID" value="NZ_BMLC01000002.1"/>
</dbReference>
<organism evidence="1 2">
    <name type="scientific">Salinibacterium xinjiangense</name>
    <dbReference type="NCBI Taxonomy" id="386302"/>
    <lineage>
        <taxon>Bacteria</taxon>
        <taxon>Bacillati</taxon>
        <taxon>Actinomycetota</taxon>
        <taxon>Actinomycetes</taxon>
        <taxon>Micrococcales</taxon>
        <taxon>Microbacteriaceae</taxon>
        <taxon>Salinibacterium</taxon>
    </lineage>
</organism>
<gene>
    <name evidence="1" type="ORF">SAMN06296378_0474</name>
</gene>
<dbReference type="Proteomes" id="UP000219440">
    <property type="component" value="Unassembled WGS sequence"/>
</dbReference>
<dbReference type="OrthoDB" id="5083100at2"/>
<dbReference type="EMBL" id="OCST01000001">
    <property type="protein sequence ID" value="SOE52895.1"/>
    <property type="molecule type" value="Genomic_DNA"/>
</dbReference>
<reference evidence="1 2" key="1">
    <citation type="submission" date="2017-09" db="EMBL/GenBank/DDBJ databases">
        <authorList>
            <person name="Ehlers B."/>
            <person name="Leendertz F.H."/>
        </authorList>
    </citation>
    <scope>NUCLEOTIDE SEQUENCE [LARGE SCALE GENOMIC DNA]</scope>
    <source>
        <strain evidence="1 2">CGMCC 1.05381</strain>
    </source>
</reference>
<name>A0A2C8YQQ6_9MICO</name>
<evidence type="ECO:0000313" key="1">
    <source>
        <dbReference type="EMBL" id="SOE52895.1"/>
    </source>
</evidence>